<feature type="signal peptide" evidence="1">
    <location>
        <begin position="1"/>
        <end position="22"/>
    </location>
</feature>
<organism evidence="2 3">
    <name type="scientific">Metapseudomonas resinovorans</name>
    <name type="common">Pseudomonas resinovorans</name>
    <dbReference type="NCBI Taxonomy" id="53412"/>
    <lineage>
        <taxon>Bacteria</taxon>
        <taxon>Pseudomonadati</taxon>
        <taxon>Pseudomonadota</taxon>
        <taxon>Gammaproteobacteria</taxon>
        <taxon>Pseudomonadales</taxon>
        <taxon>Pseudomonadaceae</taxon>
        <taxon>Metapseudomonas</taxon>
    </lineage>
</organism>
<evidence type="ECO:0000313" key="3">
    <source>
        <dbReference type="Proteomes" id="UP001211689"/>
    </source>
</evidence>
<keyword evidence="1" id="KW-0732">Signal</keyword>
<accession>A0ABT4Y351</accession>
<feature type="chain" id="PRO_5046743119" evidence="1">
    <location>
        <begin position="23"/>
        <end position="480"/>
    </location>
</feature>
<keyword evidence="3" id="KW-1185">Reference proteome</keyword>
<protein>
    <submittedName>
        <fullName evidence="2">Uncharacterized protein</fullName>
    </submittedName>
</protein>
<evidence type="ECO:0000256" key="1">
    <source>
        <dbReference type="SAM" id="SignalP"/>
    </source>
</evidence>
<sequence length="480" mass="52323">MKRNFIIAIALLGLCLNDSVWAGKSSVESLVNEGKWRSASRNLFLEARRMSPRLWGLAREQALAGFVADAVETAEAKPVGMRPVILLEVAEKAPDLDDNERLHLLQRALSYARQTEVGRLALTSISMAYLQLGYEEDARRVYDEALTSAAKLPGIHRRMADDLVMKEDVRLQAWMLHPLVASLDKMSDAEEVAHTCAALARLQIRAGLPEVASQTVQTGFTAAQRIARVPARRIANKRLAQVAIELGDMDAARQYGSDEVLAPDYAIHAAALGYHEEALAIIADLNANLYVDYRSETLGTIISGALKRGDVEAARIFIGQLPEGNHRLRAQSWTHLAESELAGGNRSGAEAAYQVAWYQYAKSFHDSVYAWDIDVLIGLARSLRKSGFTDSAGTIADALPSFVDRISSRRIADRIKAEAAVATLYAERDQPRQASAAFLSAYQRASGVGDGTTGGHDIESQAERLMVVASALAEAARKTP</sequence>
<dbReference type="EMBL" id="JANEWF010000006">
    <property type="protein sequence ID" value="MDA8483269.1"/>
    <property type="molecule type" value="Genomic_DNA"/>
</dbReference>
<name>A0ABT4Y351_METRE</name>
<reference evidence="2 3" key="1">
    <citation type="submission" date="2022-07" db="EMBL/GenBank/DDBJ databases">
        <title>Genome Analysis of Selected Gammaproteobacteria from Nigerian Food snails.</title>
        <authorList>
            <person name="Okafor A.C."/>
        </authorList>
    </citation>
    <scope>NUCLEOTIDE SEQUENCE [LARGE SCALE GENOMIC DNA]</scope>
    <source>
        <strain evidence="2 3">Awg 2</strain>
    </source>
</reference>
<comment type="caution">
    <text evidence="2">The sequence shown here is derived from an EMBL/GenBank/DDBJ whole genome shotgun (WGS) entry which is preliminary data.</text>
</comment>
<proteinExistence type="predicted"/>
<gene>
    <name evidence="2" type="ORF">NNO07_09325</name>
</gene>
<dbReference type="RefSeq" id="WP_271470569.1">
    <property type="nucleotide sequence ID" value="NZ_JANEWF010000006.1"/>
</dbReference>
<evidence type="ECO:0000313" key="2">
    <source>
        <dbReference type="EMBL" id="MDA8483269.1"/>
    </source>
</evidence>
<dbReference type="Proteomes" id="UP001211689">
    <property type="component" value="Unassembled WGS sequence"/>
</dbReference>